<protein>
    <submittedName>
        <fullName evidence="1">Uncharacterized protein</fullName>
    </submittedName>
</protein>
<gene>
    <name evidence="1" type="ORF">F2Q70_00009331</name>
</gene>
<comment type="caution">
    <text evidence="1">The sequence shown here is derived from an EMBL/GenBank/DDBJ whole genome shotgun (WGS) entry which is preliminary data.</text>
</comment>
<dbReference type="EMBL" id="QGKY02000089">
    <property type="protein sequence ID" value="KAF2615847.1"/>
    <property type="molecule type" value="Genomic_DNA"/>
</dbReference>
<name>A0A8S9MBD4_BRACR</name>
<dbReference type="AlphaFoldDB" id="A0A8S9MBD4"/>
<evidence type="ECO:0000313" key="1">
    <source>
        <dbReference type="EMBL" id="KAF2615847.1"/>
    </source>
</evidence>
<organism evidence="1">
    <name type="scientific">Brassica cretica</name>
    <name type="common">Mustard</name>
    <dbReference type="NCBI Taxonomy" id="69181"/>
    <lineage>
        <taxon>Eukaryota</taxon>
        <taxon>Viridiplantae</taxon>
        <taxon>Streptophyta</taxon>
        <taxon>Embryophyta</taxon>
        <taxon>Tracheophyta</taxon>
        <taxon>Spermatophyta</taxon>
        <taxon>Magnoliopsida</taxon>
        <taxon>eudicotyledons</taxon>
        <taxon>Gunneridae</taxon>
        <taxon>Pentapetalae</taxon>
        <taxon>rosids</taxon>
        <taxon>malvids</taxon>
        <taxon>Brassicales</taxon>
        <taxon>Brassicaceae</taxon>
        <taxon>Brassiceae</taxon>
        <taxon>Brassica</taxon>
    </lineage>
</organism>
<reference evidence="1" key="1">
    <citation type="submission" date="2019-12" db="EMBL/GenBank/DDBJ databases">
        <title>Genome sequencing and annotation of Brassica cretica.</title>
        <authorList>
            <person name="Studholme D.J."/>
            <person name="Sarris P.F."/>
        </authorList>
    </citation>
    <scope>NUCLEOTIDE SEQUENCE</scope>
    <source>
        <strain evidence="1">PFS-102/07</strain>
        <tissue evidence="1">Leaf</tissue>
    </source>
</reference>
<proteinExistence type="predicted"/>
<sequence>MASVFEAVQNLEDEFDEEAVERDKFEIDQLVENFVNEPSIRHNEVPESDSDS</sequence>
<accession>A0A8S9MBD4</accession>